<gene>
    <name evidence="1" type="ORF">DAPPUDRAFT_305233</name>
</gene>
<dbReference type="EMBL" id="GL732558">
    <property type="protein sequence ID" value="EFX78127.1"/>
    <property type="molecule type" value="Genomic_DNA"/>
</dbReference>
<dbReference type="Proteomes" id="UP000000305">
    <property type="component" value="Unassembled WGS sequence"/>
</dbReference>
<dbReference type="HOGENOM" id="CLU_2924938_0_0_1"/>
<name>E9GQK7_DAPPU</name>
<accession>E9GQK7</accession>
<keyword evidence="2" id="KW-1185">Reference proteome</keyword>
<reference evidence="1 2" key="1">
    <citation type="journal article" date="2011" name="Science">
        <title>The ecoresponsive genome of Daphnia pulex.</title>
        <authorList>
            <person name="Colbourne J.K."/>
            <person name="Pfrender M.E."/>
            <person name="Gilbert D."/>
            <person name="Thomas W.K."/>
            <person name="Tucker A."/>
            <person name="Oakley T.H."/>
            <person name="Tokishita S."/>
            <person name="Aerts A."/>
            <person name="Arnold G.J."/>
            <person name="Basu M.K."/>
            <person name="Bauer D.J."/>
            <person name="Caceres C.E."/>
            <person name="Carmel L."/>
            <person name="Casola C."/>
            <person name="Choi J.H."/>
            <person name="Detter J.C."/>
            <person name="Dong Q."/>
            <person name="Dusheyko S."/>
            <person name="Eads B.D."/>
            <person name="Frohlich T."/>
            <person name="Geiler-Samerotte K.A."/>
            <person name="Gerlach D."/>
            <person name="Hatcher P."/>
            <person name="Jogdeo S."/>
            <person name="Krijgsveld J."/>
            <person name="Kriventseva E.V."/>
            <person name="Kultz D."/>
            <person name="Laforsch C."/>
            <person name="Lindquist E."/>
            <person name="Lopez J."/>
            <person name="Manak J.R."/>
            <person name="Muller J."/>
            <person name="Pangilinan J."/>
            <person name="Patwardhan R.P."/>
            <person name="Pitluck S."/>
            <person name="Pritham E.J."/>
            <person name="Rechtsteiner A."/>
            <person name="Rho M."/>
            <person name="Rogozin I.B."/>
            <person name="Sakarya O."/>
            <person name="Salamov A."/>
            <person name="Schaack S."/>
            <person name="Shapiro H."/>
            <person name="Shiga Y."/>
            <person name="Skalitzky C."/>
            <person name="Smith Z."/>
            <person name="Souvorov A."/>
            <person name="Sung W."/>
            <person name="Tang Z."/>
            <person name="Tsuchiya D."/>
            <person name="Tu H."/>
            <person name="Vos H."/>
            <person name="Wang M."/>
            <person name="Wolf Y.I."/>
            <person name="Yamagata H."/>
            <person name="Yamada T."/>
            <person name="Ye Y."/>
            <person name="Shaw J.R."/>
            <person name="Andrews J."/>
            <person name="Crease T.J."/>
            <person name="Tang H."/>
            <person name="Lucas S.M."/>
            <person name="Robertson H.M."/>
            <person name="Bork P."/>
            <person name="Koonin E.V."/>
            <person name="Zdobnov E.M."/>
            <person name="Grigoriev I.V."/>
            <person name="Lynch M."/>
            <person name="Boore J.L."/>
        </authorList>
    </citation>
    <scope>NUCLEOTIDE SEQUENCE [LARGE SCALE GENOMIC DNA]</scope>
</reference>
<dbReference type="KEGG" id="dpx:DAPPUDRAFT_305233"/>
<evidence type="ECO:0000313" key="2">
    <source>
        <dbReference type="Proteomes" id="UP000000305"/>
    </source>
</evidence>
<evidence type="ECO:0000313" key="1">
    <source>
        <dbReference type="EMBL" id="EFX78127.1"/>
    </source>
</evidence>
<sequence length="61" mass="6904">MKRKPIRVPLVRERRIATDGRVTGNNFFFSSISDCCFYAILCTAATTKRVYSALCSARGKR</sequence>
<protein>
    <submittedName>
        <fullName evidence="1">Uncharacterized protein</fullName>
    </submittedName>
</protein>
<dbReference type="AlphaFoldDB" id="E9GQK7"/>
<organism evidence="1 2">
    <name type="scientific">Daphnia pulex</name>
    <name type="common">Water flea</name>
    <dbReference type="NCBI Taxonomy" id="6669"/>
    <lineage>
        <taxon>Eukaryota</taxon>
        <taxon>Metazoa</taxon>
        <taxon>Ecdysozoa</taxon>
        <taxon>Arthropoda</taxon>
        <taxon>Crustacea</taxon>
        <taxon>Branchiopoda</taxon>
        <taxon>Diplostraca</taxon>
        <taxon>Cladocera</taxon>
        <taxon>Anomopoda</taxon>
        <taxon>Daphniidae</taxon>
        <taxon>Daphnia</taxon>
    </lineage>
</organism>
<dbReference type="InParanoid" id="E9GQK7"/>
<proteinExistence type="predicted"/>